<keyword evidence="2" id="KW-0963">Cytoplasm</keyword>
<dbReference type="InterPro" id="IPR011004">
    <property type="entry name" value="Trimer_LpxA-like_sf"/>
</dbReference>
<gene>
    <name evidence="6" type="ORF">M427DRAFT_55744</name>
</gene>
<dbReference type="Gene3D" id="2.160.10.10">
    <property type="entry name" value="Hexapeptide repeat proteins"/>
    <property type="match status" value="1"/>
</dbReference>
<dbReference type="Pfam" id="PF21711">
    <property type="entry name" value="DCTN5"/>
    <property type="match status" value="1"/>
</dbReference>
<accession>A0A139AIE5</accession>
<evidence type="ECO:0000313" key="7">
    <source>
        <dbReference type="Proteomes" id="UP000070544"/>
    </source>
</evidence>
<keyword evidence="7" id="KW-1185">Reference proteome</keyword>
<comment type="similarity">
    <text evidence="4">Belongs to the dynactin subunits 5/6 family. Dynactin subunit 5 subfamily.</text>
</comment>
<evidence type="ECO:0000256" key="3">
    <source>
        <dbReference type="ARBA" id="ARBA00023212"/>
    </source>
</evidence>
<evidence type="ECO:0000256" key="4">
    <source>
        <dbReference type="ARBA" id="ARBA00034706"/>
    </source>
</evidence>
<dbReference type="OrthoDB" id="417208at2759"/>
<evidence type="ECO:0000256" key="2">
    <source>
        <dbReference type="ARBA" id="ARBA00022490"/>
    </source>
</evidence>
<dbReference type="SUPFAM" id="SSF51161">
    <property type="entry name" value="Trimeric LpxA-like enzymes"/>
    <property type="match status" value="1"/>
</dbReference>
<organism evidence="6 7">
    <name type="scientific">Gonapodya prolifera (strain JEL478)</name>
    <name type="common">Monoblepharis prolifera</name>
    <dbReference type="NCBI Taxonomy" id="1344416"/>
    <lineage>
        <taxon>Eukaryota</taxon>
        <taxon>Fungi</taxon>
        <taxon>Fungi incertae sedis</taxon>
        <taxon>Chytridiomycota</taxon>
        <taxon>Chytridiomycota incertae sedis</taxon>
        <taxon>Monoblepharidomycetes</taxon>
        <taxon>Monoblepharidales</taxon>
        <taxon>Gonapodyaceae</taxon>
        <taxon>Gonapodya</taxon>
    </lineage>
</organism>
<comment type="subcellular location">
    <subcellularLocation>
        <location evidence="1">Cytoplasm</location>
        <location evidence="1">Cytoskeleton</location>
    </subcellularLocation>
</comment>
<dbReference type="InterPro" id="IPR047125">
    <property type="entry name" value="DCTN5"/>
</dbReference>
<dbReference type="STRING" id="1344416.A0A139AIE5"/>
<keyword evidence="3" id="KW-0206">Cytoskeleton</keyword>
<dbReference type="PANTHER" id="PTHR46126:SF1">
    <property type="entry name" value="DYNACTIN SUBUNIT 5"/>
    <property type="match status" value="1"/>
</dbReference>
<dbReference type="Proteomes" id="UP000070544">
    <property type="component" value="Unassembled WGS sequence"/>
</dbReference>
<dbReference type="CDD" id="cd03359">
    <property type="entry name" value="LbH_Dynactin_5"/>
    <property type="match status" value="1"/>
</dbReference>
<dbReference type="GO" id="GO:0005869">
    <property type="term" value="C:dynactin complex"/>
    <property type="evidence" value="ECO:0007669"/>
    <property type="project" value="TreeGrafter"/>
</dbReference>
<dbReference type="OMA" id="SQIHGTQ"/>
<evidence type="ECO:0000313" key="6">
    <source>
        <dbReference type="EMBL" id="KXS16314.1"/>
    </source>
</evidence>
<evidence type="ECO:0000256" key="5">
    <source>
        <dbReference type="ARBA" id="ARBA00034865"/>
    </source>
</evidence>
<reference evidence="6 7" key="1">
    <citation type="journal article" date="2015" name="Genome Biol. Evol.">
        <title>Phylogenomic analyses indicate that early fungi evolved digesting cell walls of algal ancestors of land plants.</title>
        <authorList>
            <person name="Chang Y."/>
            <person name="Wang S."/>
            <person name="Sekimoto S."/>
            <person name="Aerts A.L."/>
            <person name="Choi C."/>
            <person name="Clum A."/>
            <person name="LaButti K.M."/>
            <person name="Lindquist E.A."/>
            <person name="Yee Ngan C."/>
            <person name="Ohm R.A."/>
            <person name="Salamov A.A."/>
            <person name="Grigoriev I.V."/>
            <person name="Spatafora J.W."/>
            <person name="Berbee M.L."/>
        </authorList>
    </citation>
    <scope>NUCLEOTIDE SEQUENCE [LARGE SCALE GENOMIC DNA]</scope>
    <source>
        <strain evidence="6 7">JEL478</strain>
    </source>
</reference>
<proteinExistence type="inferred from homology"/>
<protein>
    <recommendedName>
        <fullName evidence="5">Dynactin subunit 5</fullName>
    </recommendedName>
</protein>
<dbReference type="EMBL" id="KQ965754">
    <property type="protein sequence ID" value="KXS16314.1"/>
    <property type="molecule type" value="Genomic_DNA"/>
</dbReference>
<sequence length="195" mass="20995">MDLPIVLYDRDEYIETDTRNKISRKSIISGPANIVLGGKTIVQSDCFIRGDLRRTVGVPGAGAGGGSVAVALGRYCVLERGCVIRPPFKTYKGVFSYYPVKIGDFVHIGSNSVVEAASIGNGVRIGKNVVVGRFAIIKDFVRILDGTVIPANAVIPSFSLYGGNPGTFIEELPESVPELFEASSKEYYEKFLPAS</sequence>
<dbReference type="AlphaFoldDB" id="A0A139AIE5"/>
<dbReference type="PANTHER" id="PTHR46126">
    <property type="entry name" value="DYNACTIN SUBUNIT 5"/>
    <property type="match status" value="1"/>
</dbReference>
<name>A0A139AIE5_GONPJ</name>
<evidence type="ECO:0000256" key="1">
    <source>
        <dbReference type="ARBA" id="ARBA00004245"/>
    </source>
</evidence>